<reference evidence="1" key="1">
    <citation type="journal article" date="2021" name="PeerJ">
        <title>Extensive microbial diversity within the chicken gut microbiome revealed by metagenomics and culture.</title>
        <authorList>
            <person name="Gilroy R."/>
            <person name="Ravi A."/>
            <person name="Getino M."/>
            <person name="Pursley I."/>
            <person name="Horton D.L."/>
            <person name="Alikhan N.F."/>
            <person name="Baker D."/>
            <person name="Gharbi K."/>
            <person name="Hall N."/>
            <person name="Watson M."/>
            <person name="Adriaenssens E.M."/>
            <person name="Foster-Nyarko E."/>
            <person name="Jarju S."/>
            <person name="Secka A."/>
            <person name="Antonio M."/>
            <person name="Oren A."/>
            <person name="Chaudhuri R.R."/>
            <person name="La Ragione R."/>
            <person name="Hildebrand F."/>
            <person name="Pallen M.J."/>
        </authorList>
    </citation>
    <scope>NUCLEOTIDE SEQUENCE</scope>
    <source>
        <strain evidence="1">USASDec5-558</strain>
    </source>
</reference>
<proteinExistence type="predicted"/>
<accession>A0A9D1WDW4</accession>
<dbReference type="AlphaFoldDB" id="A0A9D1WDW4"/>
<evidence type="ECO:0000313" key="1">
    <source>
        <dbReference type="EMBL" id="HIX57359.1"/>
    </source>
</evidence>
<evidence type="ECO:0000313" key="2">
    <source>
        <dbReference type="Proteomes" id="UP000886829"/>
    </source>
</evidence>
<gene>
    <name evidence="1" type="ORF">H9850_07800</name>
</gene>
<sequence length="62" mass="7018">MFEKDLGIYRYDAGSPTRWLRVVVLCGWYFGDSVAIDLSKILALVTVKNCCNRDAKAHDLLP</sequence>
<organism evidence="1 2">
    <name type="scientific">Candidatus Anaerobiospirillum pullistercoris</name>
    <dbReference type="NCBI Taxonomy" id="2838452"/>
    <lineage>
        <taxon>Bacteria</taxon>
        <taxon>Pseudomonadati</taxon>
        <taxon>Pseudomonadota</taxon>
        <taxon>Gammaproteobacteria</taxon>
        <taxon>Aeromonadales</taxon>
        <taxon>Succinivibrionaceae</taxon>
        <taxon>Anaerobiospirillum</taxon>
    </lineage>
</organism>
<name>A0A9D1WDW4_9GAMM</name>
<protein>
    <submittedName>
        <fullName evidence="1">Uncharacterized protein</fullName>
    </submittedName>
</protein>
<comment type="caution">
    <text evidence="1">The sequence shown here is derived from an EMBL/GenBank/DDBJ whole genome shotgun (WGS) entry which is preliminary data.</text>
</comment>
<dbReference type="EMBL" id="DXEV01000156">
    <property type="protein sequence ID" value="HIX57359.1"/>
    <property type="molecule type" value="Genomic_DNA"/>
</dbReference>
<reference evidence="1" key="2">
    <citation type="submission" date="2021-04" db="EMBL/GenBank/DDBJ databases">
        <authorList>
            <person name="Gilroy R."/>
        </authorList>
    </citation>
    <scope>NUCLEOTIDE SEQUENCE</scope>
    <source>
        <strain evidence="1">USASDec5-558</strain>
    </source>
</reference>
<dbReference type="Proteomes" id="UP000886829">
    <property type="component" value="Unassembled WGS sequence"/>
</dbReference>